<protein>
    <submittedName>
        <fullName evidence="1">Uncharacterized protein</fullName>
    </submittedName>
</protein>
<dbReference type="AlphaFoldDB" id="A0A7D4CPT6"/>
<reference evidence="1 2" key="1">
    <citation type="submission" date="2020-05" db="EMBL/GenBank/DDBJ databases">
        <title>Halorubrum RHB-C sp.nov., an extremely halophilic archaeon isolated from solar salt farm.</title>
        <authorList>
            <person name="Ho H."/>
            <person name="Danganan R.E."/>
            <person name="Dedeles G.R."/>
            <person name="Kim S.-G."/>
        </authorList>
    </citation>
    <scope>NUCLEOTIDE SEQUENCE [LARGE SCALE GENOMIC DNA]</scope>
    <source>
        <strain evidence="1 2">RHB-C</strain>
        <plasmid evidence="2">phar02</plasmid>
    </source>
</reference>
<evidence type="ECO:0000313" key="2">
    <source>
        <dbReference type="Proteomes" id="UP000505020"/>
    </source>
</evidence>
<geneLocation type="plasmid" evidence="2">
    <name>phar02</name>
</geneLocation>
<dbReference type="EMBL" id="CP053943">
    <property type="protein sequence ID" value="QKG94521.1"/>
    <property type="molecule type" value="Genomic_DNA"/>
</dbReference>
<dbReference type="Proteomes" id="UP000505020">
    <property type="component" value="Plasmid pHAR02"/>
</dbReference>
<evidence type="ECO:0000313" key="1">
    <source>
        <dbReference type="EMBL" id="QKG94521.1"/>
    </source>
</evidence>
<dbReference type="RefSeq" id="WP_173231040.1">
    <property type="nucleotide sequence ID" value="NZ_CP053943.1"/>
</dbReference>
<sequence length="158" mass="17637">MLGIETLATVGLGLDAAGALMVVLPEFEQFRAYKTPEYEIQQIEQGRVTLLSEGKLTSDDSGFEAVCEALDGRVEVHGPIKEIVVVSLEDEPDAVEVRYHTDGDSIHARDGRISRTLVDRYIERHVHQLEQRAREWYLRAGSSLLLFGFLLQIAASLL</sequence>
<gene>
    <name evidence="1" type="ORF">HPS36_16735</name>
</gene>
<dbReference type="GeneID" id="55596683"/>
<dbReference type="KEGG" id="hsai:HPS36_16735"/>
<keyword evidence="2" id="KW-1185">Reference proteome</keyword>
<organism evidence="1 2">
    <name type="scientific">Halorubrum salinarum</name>
    <dbReference type="NCBI Taxonomy" id="2739057"/>
    <lineage>
        <taxon>Archaea</taxon>
        <taxon>Methanobacteriati</taxon>
        <taxon>Methanobacteriota</taxon>
        <taxon>Stenosarchaea group</taxon>
        <taxon>Halobacteria</taxon>
        <taxon>Halobacteriales</taxon>
        <taxon>Haloferacaceae</taxon>
        <taxon>Halorubrum</taxon>
    </lineage>
</organism>
<keyword evidence="1" id="KW-0614">Plasmid</keyword>
<accession>A0A7D4CPT6</accession>
<proteinExistence type="predicted"/>
<name>A0A7D4CPT6_9EURY</name>